<dbReference type="EMBL" id="DSFP01000022">
    <property type="protein sequence ID" value="HEW45367.1"/>
    <property type="molecule type" value="Genomic_DNA"/>
</dbReference>
<dbReference type="GO" id="GO:0009252">
    <property type="term" value="P:peptidoglycan biosynthetic process"/>
    <property type="evidence" value="ECO:0007669"/>
    <property type="project" value="UniProtKB-UniPathway"/>
</dbReference>
<evidence type="ECO:0000256" key="7">
    <source>
        <dbReference type="PROSITE-ProRule" id="PRU01373"/>
    </source>
</evidence>
<comment type="caution">
    <text evidence="9">The sequence shown here is derived from an EMBL/GenBank/DDBJ whole genome shotgun (WGS) entry which is preliminary data.</text>
</comment>
<dbReference type="GO" id="GO:0071555">
    <property type="term" value="P:cell wall organization"/>
    <property type="evidence" value="ECO:0007669"/>
    <property type="project" value="UniProtKB-UniRule"/>
</dbReference>
<feature type="domain" description="L,D-TPase catalytic" evidence="8">
    <location>
        <begin position="266"/>
        <end position="446"/>
    </location>
</feature>
<evidence type="ECO:0000256" key="4">
    <source>
        <dbReference type="ARBA" id="ARBA00022960"/>
    </source>
</evidence>
<dbReference type="Pfam" id="PF03734">
    <property type="entry name" value="YkuD"/>
    <property type="match status" value="1"/>
</dbReference>
<keyword evidence="5 7" id="KW-0573">Peptidoglycan synthesis</keyword>
<dbReference type="SUPFAM" id="SSF47090">
    <property type="entry name" value="PGBD-like"/>
    <property type="match status" value="1"/>
</dbReference>
<comment type="similarity">
    <text evidence="2">Belongs to the YkuD family.</text>
</comment>
<protein>
    <recommendedName>
        <fullName evidence="8">L,D-TPase catalytic domain-containing protein</fullName>
    </recommendedName>
</protein>
<evidence type="ECO:0000256" key="1">
    <source>
        <dbReference type="ARBA" id="ARBA00004752"/>
    </source>
</evidence>
<proteinExistence type="inferred from homology"/>
<dbReference type="SUPFAM" id="SSF141523">
    <property type="entry name" value="L,D-transpeptidase catalytic domain-like"/>
    <property type="match status" value="1"/>
</dbReference>
<evidence type="ECO:0000256" key="6">
    <source>
        <dbReference type="ARBA" id="ARBA00023316"/>
    </source>
</evidence>
<dbReference type="InterPro" id="IPR036366">
    <property type="entry name" value="PGBDSf"/>
</dbReference>
<evidence type="ECO:0000256" key="2">
    <source>
        <dbReference type="ARBA" id="ARBA00005992"/>
    </source>
</evidence>
<comment type="pathway">
    <text evidence="1 7">Cell wall biogenesis; peptidoglycan biosynthesis.</text>
</comment>
<dbReference type="GO" id="GO:0004180">
    <property type="term" value="F:carboxypeptidase activity"/>
    <property type="evidence" value="ECO:0007669"/>
    <property type="project" value="UniProtKB-ARBA"/>
</dbReference>
<dbReference type="PANTHER" id="PTHR41533">
    <property type="entry name" value="L,D-TRANSPEPTIDASE HI_1667-RELATED"/>
    <property type="match status" value="1"/>
</dbReference>
<evidence type="ECO:0000256" key="5">
    <source>
        <dbReference type="ARBA" id="ARBA00022984"/>
    </source>
</evidence>
<dbReference type="Gene3D" id="1.10.101.10">
    <property type="entry name" value="PGBD-like superfamily/PGBD"/>
    <property type="match status" value="1"/>
</dbReference>
<name>A0A7C2ZH76_9AQUI</name>
<dbReference type="InterPro" id="IPR005490">
    <property type="entry name" value="LD_TPept_cat_dom"/>
</dbReference>
<reference evidence="9" key="1">
    <citation type="journal article" date="2020" name="mSystems">
        <title>Genome- and Community-Level Interaction Insights into Carbon Utilization and Element Cycling Functions of Hydrothermarchaeota in Hydrothermal Sediment.</title>
        <authorList>
            <person name="Zhou Z."/>
            <person name="Liu Y."/>
            <person name="Xu W."/>
            <person name="Pan J."/>
            <person name="Luo Z.H."/>
            <person name="Li M."/>
        </authorList>
    </citation>
    <scope>NUCLEOTIDE SEQUENCE [LARGE SCALE GENOMIC DNA]</scope>
    <source>
        <strain evidence="9">SpSt-132</strain>
    </source>
</reference>
<dbReference type="PANTHER" id="PTHR41533:SF2">
    <property type="entry name" value="BLR7131 PROTEIN"/>
    <property type="match status" value="1"/>
</dbReference>
<dbReference type="InterPro" id="IPR045380">
    <property type="entry name" value="LD_TPept_scaffold_dom"/>
</dbReference>
<sequence>MAVSFFLYIFVFFTLDYSHALENIIKENWNRLSHPKKVYELYKLLNFECLWLCNDKETNNFYALQDILKHIPYHGIKPRESKSLDPELALTDELIDIAYKLYYGSADPSKLYKGWNLPKKPDQVINILASLLKEGRIRDLLIELSPKSGEYWFLVEQAKYLESLSHFEWKPIKLKRNLKLGDKGPCLDEIRFRLFLLGDLKEYKNSDVFDQELIDAIKSFQKRHGLPETGLIDKRTIQELNINPADRLKQVYLNLEKHRWIYPLKKTLVVNIPSFELYIMEGNRVIFYSKVIVGRDYREDLRPTPMLYSKVDSITINPKWYVPTSISVKDILPKVKKDPNYLIKKGFKVFYMGEEVDPLQIDWSIYDEKNFPFRLVQEAGPKNALGHIKFNFLNQFQVFLHDTPDKHLFKHTKRSFSSGCIRVEKAEDLALYLLGQEWTQERLRNLIKKKETTILKLKESISLYLLYFTAFKRDEQLHFREDLYGYDTILSKVLFSSGGKK</sequence>
<dbReference type="GO" id="GO:0016740">
    <property type="term" value="F:transferase activity"/>
    <property type="evidence" value="ECO:0007669"/>
    <property type="project" value="UniProtKB-KW"/>
</dbReference>
<feature type="active site" description="Nucleophile" evidence="7">
    <location>
        <position position="420"/>
    </location>
</feature>
<evidence type="ECO:0000259" key="8">
    <source>
        <dbReference type="PROSITE" id="PS52029"/>
    </source>
</evidence>
<accession>A0A7C2ZH76</accession>
<keyword evidence="4 7" id="KW-0133">Cell shape</keyword>
<dbReference type="GO" id="GO:0008360">
    <property type="term" value="P:regulation of cell shape"/>
    <property type="evidence" value="ECO:0007669"/>
    <property type="project" value="UniProtKB-UniRule"/>
</dbReference>
<dbReference type="Gene3D" id="2.40.440.10">
    <property type="entry name" value="L,D-transpeptidase catalytic domain-like"/>
    <property type="match status" value="1"/>
</dbReference>
<dbReference type="InterPro" id="IPR036365">
    <property type="entry name" value="PGBD-like_sf"/>
</dbReference>
<dbReference type="InterPro" id="IPR052905">
    <property type="entry name" value="LD-transpeptidase_YkuD-like"/>
</dbReference>
<dbReference type="AlphaFoldDB" id="A0A7C2ZH76"/>
<dbReference type="PROSITE" id="PS52029">
    <property type="entry name" value="LD_TPASE"/>
    <property type="match status" value="1"/>
</dbReference>
<organism evidence="9">
    <name type="scientific">Hydrogenobacter sp</name>
    <dbReference type="NCBI Taxonomy" id="2152829"/>
    <lineage>
        <taxon>Bacteria</taxon>
        <taxon>Pseudomonadati</taxon>
        <taxon>Aquificota</taxon>
        <taxon>Aquificia</taxon>
        <taxon>Aquificales</taxon>
        <taxon>Aquificaceae</taxon>
        <taxon>Hydrogenobacter</taxon>
    </lineage>
</organism>
<dbReference type="Pfam" id="PF01471">
    <property type="entry name" value="PG_binding_1"/>
    <property type="match status" value="1"/>
</dbReference>
<evidence type="ECO:0000313" key="9">
    <source>
        <dbReference type="EMBL" id="HEW45367.1"/>
    </source>
</evidence>
<gene>
    <name evidence="9" type="ORF">ENO47_01655</name>
</gene>
<keyword evidence="3" id="KW-0808">Transferase</keyword>
<dbReference type="UniPathway" id="UPA00219"/>
<dbReference type="CDD" id="cd16913">
    <property type="entry name" value="YkuD_like"/>
    <property type="match status" value="1"/>
</dbReference>
<feature type="active site" description="Proton donor/acceptor" evidence="7">
    <location>
        <position position="401"/>
    </location>
</feature>
<evidence type="ECO:0000256" key="3">
    <source>
        <dbReference type="ARBA" id="ARBA00022679"/>
    </source>
</evidence>
<dbReference type="InterPro" id="IPR002477">
    <property type="entry name" value="Peptidoglycan-bd-like"/>
</dbReference>
<dbReference type="Pfam" id="PF20142">
    <property type="entry name" value="Scaffold"/>
    <property type="match status" value="1"/>
</dbReference>
<keyword evidence="6 7" id="KW-0961">Cell wall biogenesis/degradation</keyword>
<dbReference type="InterPro" id="IPR038063">
    <property type="entry name" value="Transpep_catalytic_dom"/>
</dbReference>